<evidence type="ECO:0000313" key="2">
    <source>
        <dbReference type="EMBL" id="RKP38792.1"/>
    </source>
</evidence>
<reference evidence="3" key="1">
    <citation type="journal article" date="2018" name="Nat. Microbiol.">
        <title>Leveraging single-cell genomics to expand the fungal tree of life.</title>
        <authorList>
            <person name="Ahrendt S.R."/>
            <person name="Quandt C.A."/>
            <person name="Ciobanu D."/>
            <person name="Clum A."/>
            <person name="Salamov A."/>
            <person name="Andreopoulos B."/>
            <person name="Cheng J.F."/>
            <person name="Woyke T."/>
            <person name="Pelin A."/>
            <person name="Henrissat B."/>
            <person name="Reynolds N.K."/>
            <person name="Benny G.L."/>
            <person name="Smith M.E."/>
            <person name="James T.Y."/>
            <person name="Grigoriev I.V."/>
        </authorList>
    </citation>
    <scope>NUCLEOTIDE SEQUENCE [LARGE SCALE GENOMIC DNA]</scope>
    <source>
        <strain evidence="3">RSA 468</strain>
    </source>
</reference>
<feature type="chain" id="PRO_5020284459" evidence="1">
    <location>
        <begin position="20"/>
        <end position="233"/>
    </location>
</feature>
<evidence type="ECO:0000313" key="3">
    <source>
        <dbReference type="Proteomes" id="UP000268162"/>
    </source>
</evidence>
<protein>
    <submittedName>
        <fullName evidence="2">Uncharacterized protein</fullName>
    </submittedName>
</protein>
<keyword evidence="3" id="KW-1185">Reference proteome</keyword>
<feature type="signal peptide" evidence="1">
    <location>
        <begin position="1"/>
        <end position="19"/>
    </location>
</feature>
<accession>A0A4Q0A0J6</accession>
<dbReference type="Proteomes" id="UP000268162">
    <property type="component" value="Unassembled WGS sequence"/>
</dbReference>
<name>A0A4Q0A0J6_9FUNG</name>
<gene>
    <name evidence="2" type="ORF">BJ085DRAFT_37722</name>
</gene>
<evidence type="ECO:0000256" key="1">
    <source>
        <dbReference type="SAM" id="SignalP"/>
    </source>
</evidence>
<sequence length="233" mass="26538">MTFSWDSSTLILAVQTLLAQEYNTALMYEVYQHLKQMGIGWEGRRLQSNRLTSDATTRGDQLLTASPDLLTVLAEVKDDWGYLCYNQLPAHQQYLAFPLVFMALQGQVELVTQLLFRMTKGYVDADDELIVDQVPFAITNTLLDIVSRQWIRPQRILGAAVKTQLVAEIITALGANNCIPELDRFITILQKQGEDYWSTSMQNFFYMVVLDGWSMQAECIMGSLSWHFGYGTQ</sequence>
<dbReference type="EMBL" id="ML002329">
    <property type="protein sequence ID" value="RKP38792.1"/>
    <property type="molecule type" value="Genomic_DNA"/>
</dbReference>
<organism evidence="2 3">
    <name type="scientific">Dimargaris cristalligena</name>
    <dbReference type="NCBI Taxonomy" id="215637"/>
    <lineage>
        <taxon>Eukaryota</taxon>
        <taxon>Fungi</taxon>
        <taxon>Fungi incertae sedis</taxon>
        <taxon>Zoopagomycota</taxon>
        <taxon>Kickxellomycotina</taxon>
        <taxon>Dimargaritomycetes</taxon>
        <taxon>Dimargaritales</taxon>
        <taxon>Dimargaritaceae</taxon>
        <taxon>Dimargaris</taxon>
    </lineage>
</organism>
<dbReference type="AlphaFoldDB" id="A0A4Q0A0J6"/>
<proteinExistence type="predicted"/>
<keyword evidence="1" id="KW-0732">Signal</keyword>